<name>A0A5B9D9C8_9ARCH</name>
<evidence type="ECO:0000313" key="1">
    <source>
        <dbReference type="EMBL" id="QEE15789.1"/>
    </source>
</evidence>
<sequence>MIEIIKKAKKEVCYYCGRSKKEILAQFDIKSIQEEIKTQIATYNQKYKMILTEFQKFLNDLYEDTKDYPESYTLFQINHSEENIIQTIPRIDELSDFALKENGKENEWITIKELQQNLQNFIDDVNNNKIPENIREFTPDWAGKILENIPIEDDNLAFRSSMGNLEIQSIVKITDINGNPVSTDYKDEEIEYYSILNKKKPINHNHIVMTIFKYYVCGVCEETMKTGSTEALNSDEPNYWE</sequence>
<dbReference type="GeneID" id="41329610"/>
<gene>
    <name evidence="1" type="ORF">DSAG12_01616</name>
</gene>
<dbReference type="AlphaFoldDB" id="A0A5B9D9C8"/>
<dbReference type="KEGG" id="psyt:DSAG12_01616"/>
<reference evidence="1 2" key="1">
    <citation type="journal article" date="2020" name="Nature">
        <title>Isolation of an archaeon at the prokaryote-eukaryote interface.</title>
        <authorList>
            <person name="Imachi H."/>
            <person name="Nobu M.K."/>
            <person name="Nakahara N."/>
            <person name="Morono Y."/>
            <person name="Ogawara M."/>
            <person name="Takaki Y."/>
            <person name="Takano Y."/>
            <person name="Uematsu K."/>
            <person name="Ikuta T."/>
            <person name="Ito M."/>
            <person name="Matsui Y."/>
            <person name="Miyazaki M."/>
            <person name="Murata K."/>
            <person name="Saito Y."/>
            <person name="Sakai S."/>
            <person name="Song C."/>
            <person name="Tasumi E."/>
            <person name="Yamanaka Y."/>
            <person name="Yamaguchi T."/>
            <person name="Kamagata Y."/>
            <person name="Tamaki H."/>
            <person name="Takai K."/>
        </authorList>
    </citation>
    <scope>NUCLEOTIDE SEQUENCE [LARGE SCALE GENOMIC DNA]</scope>
    <source>
        <strain evidence="1 2">MK-D1</strain>
    </source>
</reference>
<evidence type="ECO:0000313" key="2">
    <source>
        <dbReference type="Proteomes" id="UP000321408"/>
    </source>
</evidence>
<dbReference type="EMBL" id="CP042905">
    <property type="protein sequence ID" value="QEE15789.1"/>
    <property type="molecule type" value="Genomic_DNA"/>
</dbReference>
<proteinExistence type="predicted"/>
<organism evidence="1 2">
    <name type="scientific">Promethearchaeum syntrophicum</name>
    <dbReference type="NCBI Taxonomy" id="2594042"/>
    <lineage>
        <taxon>Archaea</taxon>
        <taxon>Promethearchaeati</taxon>
        <taxon>Promethearchaeota</taxon>
        <taxon>Promethearchaeia</taxon>
        <taxon>Promethearchaeales</taxon>
        <taxon>Promethearchaeaceae</taxon>
        <taxon>Promethearchaeum</taxon>
    </lineage>
</organism>
<keyword evidence="2" id="KW-1185">Reference proteome</keyword>
<protein>
    <submittedName>
        <fullName evidence="1">Uncharacterized protein</fullName>
    </submittedName>
</protein>
<accession>A0A5B9D9C8</accession>
<reference evidence="1 2" key="2">
    <citation type="journal article" date="2024" name="Int. J. Syst. Evol. Microbiol.">
        <title>Promethearchaeum syntrophicum gen. nov., sp. nov., an anaerobic, obligately syntrophic archaeon, the first isolate of the lineage 'Asgard' archaea, and proposal of the new archaeal phylum Promethearchaeota phyl. nov. and kingdom Promethearchaeati regn. nov.</title>
        <authorList>
            <person name="Imachi H."/>
            <person name="Nobu M.K."/>
            <person name="Kato S."/>
            <person name="Takaki Y."/>
            <person name="Miyazaki M."/>
            <person name="Miyata M."/>
            <person name="Ogawara M."/>
            <person name="Saito Y."/>
            <person name="Sakai S."/>
            <person name="Tahara Y.O."/>
            <person name="Takano Y."/>
            <person name="Tasumi E."/>
            <person name="Uematsu K."/>
            <person name="Yoshimura T."/>
            <person name="Itoh T."/>
            <person name="Ohkuma M."/>
            <person name="Takai K."/>
        </authorList>
    </citation>
    <scope>NUCLEOTIDE SEQUENCE [LARGE SCALE GENOMIC DNA]</scope>
    <source>
        <strain evidence="1 2">MK-D1</strain>
    </source>
</reference>
<dbReference type="RefSeq" id="WP_147662690.1">
    <property type="nucleotide sequence ID" value="NZ_CP042905.2"/>
</dbReference>
<dbReference type="Proteomes" id="UP000321408">
    <property type="component" value="Chromosome"/>
</dbReference>